<evidence type="ECO:0000256" key="1">
    <source>
        <dbReference type="ARBA" id="ARBA00009505"/>
    </source>
</evidence>
<dbReference type="InterPro" id="IPR013919">
    <property type="entry name" value="Pex16"/>
</dbReference>
<dbReference type="GO" id="GO:0005778">
    <property type="term" value="C:peroxisomal membrane"/>
    <property type="evidence" value="ECO:0007669"/>
    <property type="project" value="UniProtKB-SubCell"/>
</dbReference>
<dbReference type="EMBL" id="CAJPDT010000035">
    <property type="protein sequence ID" value="CAF9924111.1"/>
    <property type="molecule type" value="Genomic_DNA"/>
</dbReference>
<keyword evidence="2" id="KW-0962">Peroxisome biogenesis</keyword>
<dbReference type="OrthoDB" id="2021143at2759"/>
<dbReference type="AlphaFoldDB" id="A0A8H3FN87"/>
<protein>
    <recommendedName>
        <fullName evidence="2">Peroxisomal membrane protein PEX16</fullName>
    </recommendedName>
</protein>
<organism evidence="4 5">
    <name type="scientific">Imshaugia aleurites</name>
    <dbReference type="NCBI Taxonomy" id="172621"/>
    <lineage>
        <taxon>Eukaryota</taxon>
        <taxon>Fungi</taxon>
        <taxon>Dikarya</taxon>
        <taxon>Ascomycota</taxon>
        <taxon>Pezizomycotina</taxon>
        <taxon>Lecanoromycetes</taxon>
        <taxon>OSLEUM clade</taxon>
        <taxon>Lecanoromycetidae</taxon>
        <taxon>Lecanorales</taxon>
        <taxon>Lecanorineae</taxon>
        <taxon>Parmeliaceae</taxon>
        <taxon>Imshaugia</taxon>
    </lineage>
</organism>
<comment type="caution">
    <text evidence="4">The sequence shown here is derived from an EMBL/GenBank/DDBJ whole genome shotgun (WGS) entry which is preliminary data.</text>
</comment>
<accession>A0A8H3FN87</accession>
<comment type="subcellular location">
    <subcellularLocation>
        <location evidence="2">Peroxisome membrane</location>
    </subcellularLocation>
</comment>
<feature type="region of interest" description="Disordered" evidence="3">
    <location>
        <begin position="193"/>
        <end position="229"/>
    </location>
</feature>
<proteinExistence type="inferred from homology"/>
<feature type="compositionally biased region" description="Basic and acidic residues" evidence="3">
    <location>
        <begin position="194"/>
        <end position="209"/>
    </location>
</feature>
<evidence type="ECO:0000313" key="4">
    <source>
        <dbReference type="EMBL" id="CAF9924111.1"/>
    </source>
</evidence>
<reference evidence="4" key="1">
    <citation type="submission" date="2021-03" db="EMBL/GenBank/DDBJ databases">
        <authorList>
            <person name="Tagirdzhanova G."/>
        </authorList>
    </citation>
    <scope>NUCLEOTIDE SEQUENCE</scope>
</reference>
<keyword evidence="2" id="KW-0576">Peroxisome</keyword>
<dbReference type="Proteomes" id="UP000664534">
    <property type="component" value="Unassembled WGS sequence"/>
</dbReference>
<keyword evidence="5" id="KW-1185">Reference proteome</keyword>
<comment type="similarity">
    <text evidence="1 2">Belongs to the peroxin-16 family.</text>
</comment>
<dbReference type="PANTHER" id="PTHR13299">
    <property type="entry name" value="PEROXISOMAL MEMBRANE PROTEIN PEX16"/>
    <property type="match status" value="1"/>
</dbReference>
<evidence type="ECO:0000256" key="2">
    <source>
        <dbReference type="RuleBase" id="RU365003"/>
    </source>
</evidence>
<name>A0A8H3FN87_9LECA</name>
<evidence type="ECO:0000313" key="5">
    <source>
        <dbReference type="Proteomes" id="UP000664534"/>
    </source>
</evidence>
<dbReference type="Pfam" id="PF08610">
    <property type="entry name" value="Pex16"/>
    <property type="match status" value="1"/>
</dbReference>
<evidence type="ECO:0000256" key="3">
    <source>
        <dbReference type="SAM" id="MobiDB-lite"/>
    </source>
</evidence>
<feature type="region of interest" description="Disordered" evidence="3">
    <location>
        <begin position="1"/>
        <end position="33"/>
    </location>
</feature>
<dbReference type="PANTHER" id="PTHR13299:SF0">
    <property type="entry name" value="PEROXISOMAL MEMBRANE PROTEIN PEX16"/>
    <property type="match status" value="1"/>
</dbReference>
<sequence length="415" mass="45520">MTTDQPNGLPIHNGVPIPNDAPPKPRPTTSSTSLTARLRLPTTYTTLPSQCLSAYQSFVRHNSSQVTSIESALRSLTYLLPGTRVADTPLTSESLHTFLSLLTAYNTHLLASPPYTPQRRYERFWEAGSTVYARCAALLRTVQYTQLLLEMLAKRAGEKTRWRVVVLLEVVKAVCRLCMGRVSGSRPVIATGVGDERTERGVDARHAEDAEAEDGAPGVAGEGEGGWKMPRTGMRLPSLPCASSSSTEPIATGESVADFLTSRAITADEIKSARRLVRRLHTLPGQLAELLYVLQPALYALALQRCGADRRDWRPWLLGLSMEMAARQLGRADVEDSVVGGARGLSGVEREEMKRRGWGLAWWGMRGAFYENVTGGVVRGVAGRLKGKPLLDMVGVVVEDYDFLWGEYYFPTATL</sequence>
<gene>
    <name evidence="4" type="primary">PEX16</name>
    <name evidence="4" type="ORF">IMSHALPRED_006107</name>
</gene>
<dbReference type="GO" id="GO:0007031">
    <property type="term" value="P:peroxisome organization"/>
    <property type="evidence" value="ECO:0007669"/>
    <property type="project" value="UniProtKB-KW"/>
</dbReference>